<comment type="subcellular location">
    <subcellularLocation>
        <location evidence="1">Nucleus</location>
    </subcellularLocation>
</comment>
<evidence type="ECO:0000256" key="4">
    <source>
        <dbReference type="ARBA" id="ARBA00023163"/>
    </source>
</evidence>
<gene>
    <name evidence="8" type="ORF">FH972_018926</name>
</gene>
<dbReference type="GO" id="GO:0003677">
    <property type="term" value="F:DNA binding"/>
    <property type="evidence" value="ECO:0007669"/>
    <property type="project" value="UniProtKB-KW"/>
</dbReference>
<sequence length="364" mass="41461">MGRVKLKIKRLESTSNRQVTYSKRRHGILKKARELAILCDIDLVLLMFSPTGKPTLYQGEHRNFEEVIAKFAQLTPQERAKRKLESLEALKKTFKKLDHDVNIEDFLGSSTQKVEELNSQLRLLQTQLAGVQKRLSYWNDLDKVSNVEHLRQMEDLLRESVNRIRLHKENVGKQQRTSLECTSQFQNGIPLHMLMSGVHETQSLSWLPNNGNQHMIVPNEPNFLPHLEVGCSSDVSLPGYSGYFNTGKHTEVGNMVQVDNMGSGGGTLDELTRTACLSVQLGEQYVYPLYDSSNLPADKKLKPEMEMNSQANLVDYQVNSNFELSRPLYENGHHTWFPSSGPCGIAMYNQNPYQCNQIDFHGSH</sequence>
<evidence type="ECO:0000256" key="2">
    <source>
        <dbReference type="ARBA" id="ARBA00023015"/>
    </source>
</evidence>
<evidence type="ECO:0000256" key="5">
    <source>
        <dbReference type="ARBA" id="ARBA00023242"/>
    </source>
</evidence>
<dbReference type="GO" id="GO:0080092">
    <property type="term" value="P:regulation of pollen tube growth"/>
    <property type="evidence" value="ECO:0007669"/>
    <property type="project" value="UniProtKB-ARBA"/>
</dbReference>
<keyword evidence="3" id="KW-0238">DNA-binding</keyword>
<organism evidence="8 9">
    <name type="scientific">Carpinus fangiana</name>
    <dbReference type="NCBI Taxonomy" id="176857"/>
    <lineage>
        <taxon>Eukaryota</taxon>
        <taxon>Viridiplantae</taxon>
        <taxon>Streptophyta</taxon>
        <taxon>Embryophyta</taxon>
        <taxon>Tracheophyta</taxon>
        <taxon>Spermatophyta</taxon>
        <taxon>Magnoliopsida</taxon>
        <taxon>eudicotyledons</taxon>
        <taxon>Gunneridae</taxon>
        <taxon>Pentapetalae</taxon>
        <taxon>rosids</taxon>
        <taxon>fabids</taxon>
        <taxon>Fagales</taxon>
        <taxon>Betulaceae</taxon>
        <taxon>Carpinus</taxon>
    </lineage>
</organism>
<dbReference type="PANTHER" id="PTHR48019">
    <property type="entry name" value="SERUM RESPONSE FACTOR HOMOLOG"/>
    <property type="match status" value="1"/>
</dbReference>
<keyword evidence="4" id="KW-0804">Transcription</keyword>
<feature type="domain" description="MADS-box" evidence="7">
    <location>
        <begin position="1"/>
        <end position="61"/>
    </location>
</feature>
<keyword evidence="5" id="KW-0539">Nucleus</keyword>
<dbReference type="Pfam" id="PF00319">
    <property type="entry name" value="SRF-TF"/>
    <property type="match status" value="1"/>
</dbReference>
<feature type="coiled-coil region" evidence="6">
    <location>
        <begin position="77"/>
        <end position="170"/>
    </location>
</feature>
<name>A0A5N6RSR5_9ROSI</name>
<protein>
    <recommendedName>
        <fullName evidence="7">MADS-box domain-containing protein</fullName>
    </recommendedName>
</protein>
<proteinExistence type="predicted"/>
<dbReference type="SMART" id="SM00432">
    <property type="entry name" value="MADS"/>
    <property type="match status" value="1"/>
</dbReference>
<dbReference type="FunFam" id="3.40.1810.10:FF:000010">
    <property type="entry name" value="Agamous-like MADS-box protein AGL30"/>
    <property type="match status" value="1"/>
</dbReference>
<dbReference type="GO" id="GO:0010152">
    <property type="term" value="P:pollen maturation"/>
    <property type="evidence" value="ECO:0007669"/>
    <property type="project" value="UniProtKB-ARBA"/>
</dbReference>
<dbReference type="AlphaFoldDB" id="A0A5N6RSR5"/>
<dbReference type="Gene3D" id="3.40.1810.10">
    <property type="entry name" value="Transcription factor, MADS-box"/>
    <property type="match status" value="1"/>
</dbReference>
<dbReference type="InterPro" id="IPR050142">
    <property type="entry name" value="MADS-box/MEF2_TF"/>
</dbReference>
<keyword evidence="6" id="KW-0175">Coiled coil</keyword>
<dbReference type="InterPro" id="IPR036879">
    <property type="entry name" value="TF_MADSbox_sf"/>
</dbReference>
<evidence type="ECO:0000259" key="7">
    <source>
        <dbReference type="PROSITE" id="PS50066"/>
    </source>
</evidence>
<keyword evidence="2" id="KW-0805">Transcription regulation</keyword>
<dbReference type="PROSITE" id="PS50066">
    <property type="entry name" value="MADS_BOX_2"/>
    <property type="match status" value="1"/>
</dbReference>
<evidence type="ECO:0000313" key="8">
    <source>
        <dbReference type="EMBL" id="KAE8124014.1"/>
    </source>
</evidence>
<dbReference type="GO" id="GO:0046983">
    <property type="term" value="F:protein dimerization activity"/>
    <property type="evidence" value="ECO:0007669"/>
    <property type="project" value="InterPro"/>
</dbReference>
<keyword evidence="9" id="KW-1185">Reference proteome</keyword>
<dbReference type="SUPFAM" id="SSF55455">
    <property type="entry name" value="SRF-like"/>
    <property type="match status" value="1"/>
</dbReference>
<evidence type="ECO:0000256" key="1">
    <source>
        <dbReference type="ARBA" id="ARBA00004123"/>
    </source>
</evidence>
<evidence type="ECO:0000256" key="3">
    <source>
        <dbReference type="ARBA" id="ARBA00023125"/>
    </source>
</evidence>
<reference evidence="8 9" key="1">
    <citation type="submission" date="2019-06" db="EMBL/GenBank/DDBJ databases">
        <title>A chromosomal-level reference genome of Carpinus fangiana (Coryloideae, Betulaceae).</title>
        <authorList>
            <person name="Yang X."/>
            <person name="Wang Z."/>
            <person name="Zhang L."/>
            <person name="Hao G."/>
            <person name="Liu J."/>
            <person name="Yang Y."/>
        </authorList>
    </citation>
    <scope>NUCLEOTIDE SEQUENCE [LARGE SCALE GENOMIC DNA]</scope>
    <source>
        <strain evidence="8">Cfa_2016G</strain>
        <tissue evidence="8">Leaf</tissue>
    </source>
</reference>
<dbReference type="EMBL" id="CM017328">
    <property type="protein sequence ID" value="KAE8124014.1"/>
    <property type="molecule type" value="Genomic_DNA"/>
</dbReference>
<dbReference type="OrthoDB" id="1898716at2759"/>
<dbReference type="PRINTS" id="PR00404">
    <property type="entry name" value="MADSDOMAIN"/>
</dbReference>
<evidence type="ECO:0000256" key="6">
    <source>
        <dbReference type="SAM" id="Coils"/>
    </source>
</evidence>
<evidence type="ECO:0000313" key="9">
    <source>
        <dbReference type="Proteomes" id="UP000327013"/>
    </source>
</evidence>
<dbReference type="GO" id="GO:0005634">
    <property type="term" value="C:nucleus"/>
    <property type="evidence" value="ECO:0007669"/>
    <property type="project" value="UniProtKB-SubCell"/>
</dbReference>
<accession>A0A5N6RSR5</accession>
<dbReference type="InterPro" id="IPR002100">
    <property type="entry name" value="TF_MADSbox"/>
</dbReference>
<dbReference type="Proteomes" id="UP000327013">
    <property type="component" value="Chromosome 8"/>
</dbReference>